<name>A0A0F9W4A6_9ZZZZ</name>
<protein>
    <submittedName>
        <fullName evidence="1">Uncharacterized protein</fullName>
    </submittedName>
</protein>
<organism evidence="1">
    <name type="scientific">marine sediment metagenome</name>
    <dbReference type="NCBI Taxonomy" id="412755"/>
    <lineage>
        <taxon>unclassified sequences</taxon>
        <taxon>metagenomes</taxon>
        <taxon>ecological metagenomes</taxon>
    </lineage>
</organism>
<proteinExistence type="predicted"/>
<accession>A0A0F9W4A6</accession>
<gene>
    <name evidence="1" type="ORF">LCGC14_0407130</name>
</gene>
<sequence length="224" mass="23262">MAENKNWFDSAWEWLFGAPGSVETIPSLDPNQQRISGQLGGQLSRKLGYGGVGGGQQATTLKSGDVMRAFMQGGGAVKQLASNQLNPSNGLSQALGGGQSAFSSLEPIVENYLQSLLGQGVGGGGDYSGLRTPTPQSIRGYGTMGLRAIQAGNQAILGREGQGLTREGQRLSGAGLAQNLWREPYELALQYLGIPMLASYMNEPSSGVVGDLLGMGATALGGRK</sequence>
<comment type="caution">
    <text evidence="1">The sequence shown here is derived from an EMBL/GenBank/DDBJ whole genome shotgun (WGS) entry which is preliminary data.</text>
</comment>
<reference evidence="1" key="1">
    <citation type="journal article" date="2015" name="Nature">
        <title>Complex archaea that bridge the gap between prokaryotes and eukaryotes.</title>
        <authorList>
            <person name="Spang A."/>
            <person name="Saw J.H."/>
            <person name="Jorgensen S.L."/>
            <person name="Zaremba-Niedzwiedzka K."/>
            <person name="Martijn J."/>
            <person name="Lind A.E."/>
            <person name="van Eijk R."/>
            <person name="Schleper C."/>
            <person name="Guy L."/>
            <person name="Ettema T.J."/>
        </authorList>
    </citation>
    <scope>NUCLEOTIDE SEQUENCE</scope>
</reference>
<dbReference type="AlphaFoldDB" id="A0A0F9W4A6"/>
<dbReference type="EMBL" id="LAZR01000354">
    <property type="protein sequence ID" value="KKN72858.1"/>
    <property type="molecule type" value="Genomic_DNA"/>
</dbReference>
<evidence type="ECO:0000313" key="1">
    <source>
        <dbReference type="EMBL" id="KKN72858.1"/>
    </source>
</evidence>